<dbReference type="InterPro" id="IPR011033">
    <property type="entry name" value="PRC_barrel-like_sf"/>
</dbReference>
<gene>
    <name evidence="2" type="ORF">SAMN06295910_0372</name>
</gene>
<dbReference type="Gene3D" id="2.30.30.240">
    <property type="entry name" value="PRC-barrel domain"/>
    <property type="match status" value="1"/>
</dbReference>
<reference evidence="3" key="1">
    <citation type="submission" date="2017-04" db="EMBL/GenBank/DDBJ databases">
        <authorList>
            <person name="Varghese N."/>
            <person name="Submissions S."/>
        </authorList>
    </citation>
    <scope>NUCLEOTIDE SEQUENCE [LARGE SCALE GENOMIC DNA]</scope>
    <source>
        <strain evidence="3">Dd16</strain>
    </source>
</reference>
<proteinExistence type="predicted"/>
<dbReference type="RefSeq" id="WP_342039335.1">
    <property type="nucleotide sequence ID" value="NZ_LT840185.1"/>
</dbReference>
<feature type="domain" description="PRC-barrel" evidence="1">
    <location>
        <begin position="70"/>
        <end position="144"/>
    </location>
</feature>
<evidence type="ECO:0000313" key="3">
    <source>
        <dbReference type="Proteomes" id="UP000192934"/>
    </source>
</evidence>
<dbReference type="Pfam" id="PF05239">
    <property type="entry name" value="PRC"/>
    <property type="match status" value="1"/>
</dbReference>
<dbReference type="PANTHER" id="PTHR36505:SF1">
    <property type="entry name" value="BLR1072 PROTEIN"/>
    <property type="match status" value="1"/>
</dbReference>
<sequence>MAIYDRYDDDDLRTRDRNYRYGRERGMFGQSNRTRYRERDDVERGYIRDRGYGSDETRRGLPIEETTRLIASNKVEGTRIYGSDGRRIGHVYNFMVDKRSGQVEYAVMAYGGFLGMGERYYPLPWRTLSYDREAGGYVIDLTERDLENAPSFTRDSEPRFDQAYGERVHGWYGLNY</sequence>
<accession>A0A1X7FZE4</accession>
<evidence type="ECO:0000313" key="2">
    <source>
        <dbReference type="EMBL" id="SMF61386.1"/>
    </source>
</evidence>
<dbReference type="AlphaFoldDB" id="A0A1X7FZE4"/>
<protein>
    <submittedName>
        <fullName evidence="2">PRC-barrel domain-containing protein</fullName>
    </submittedName>
</protein>
<dbReference type="EMBL" id="LT840185">
    <property type="protein sequence ID" value="SMF61386.1"/>
    <property type="molecule type" value="Genomic_DNA"/>
</dbReference>
<keyword evidence="3" id="KW-1185">Reference proteome</keyword>
<dbReference type="InterPro" id="IPR027275">
    <property type="entry name" value="PRC-brl_dom"/>
</dbReference>
<dbReference type="STRING" id="941907.SAMN06295910_0372"/>
<organism evidence="2 3">
    <name type="scientific">Allosphingosinicella indica</name>
    <dbReference type="NCBI Taxonomy" id="941907"/>
    <lineage>
        <taxon>Bacteria</taxon>
        <taxon>Pseudomonadati</taxon>
        <taxon>Pseudomonadota</taxon>
        <taxon>Alphaproteobacteria</taxon>
        <taxon>Sphingomonadales</taxon>
        <taxon>Sphingomonadaceae</taxon>
        <taxon>Allosphingosinicella</taxon>
    </lineage>
</organism>
<name>A0A1X7FZE4_9SPHN</name>
<dbReference type="PANTHER" id="PTHR36505">
    <property type="entry name" value="BLR1072 PROTEIN"/>
    <property type="match status" value="1"/>
</dbReference>
<evidence type="ECO:0000259" key="1">
    <source>
        <dbReference type="Pfam" id="PF05239"/>
    </source>
</evidence>
<dbReference type="SUPFAM" id="SSF50346">
    <property type="entry name" value="PRC-barrel domain"/>
    <property type="match status" value="1"/>
</dbReference>
<dbReference type="Proteomes" id="UP000192934">
    <property type="component" value="Chromosome I"/>
</dbReference>